<feature type="transmembrane region" description="Helical" evidence="2">
    <location>
        <begin position="76"/>
        <end position="96"/>
    </location>
</feature>
<keyword evidence="2" id="KW-0472">Membrane</keyword>
<keyword evidence="2" id="KW-1133">Transmembrane helix</keyword>
<organism evidence="3 4">
    <name type="scientific">Dactylosporangium cerinum</name>
    <dbReference type="NCBI Taxonomy" id="1434730"/>
    <lineage>
        <taxon>Bacteria</taxon>
        <taxon>Bacillati</taxon>
        <taxon>Actinomycetota</taxon>
        <taxon>Actinomycetes</taxon>
        <taxon>Micromonosporales</taxon>
        <taxon>Micromonosporaceae</taxon>
        <taxon>Dactylosporangium</taxon>
    </lineage>
</organism>
<proteinExistence type="predicted"/>
<evidence type="ECO:0000256" key="1">
    <source>
        <dbReference type="SAM" id="MobiDB-lite"/>
    </source>
</evidence>
<feature type="transmembrane region" description="Helical" evidence="2">
    <location>
        <begin position="108"/>
        <end position="125"/>
    </location>
</feature>
<evidence type="ECO:0000313" key="4">
    <source>
        <dbReference type="Proteomes" id="UP001595912"/>
    </source>
</evidence>
<accession>A0ABV9VRH2</accession>
<dbReference type="Proteomes" id="UP001595912">
    <property type="component" value="Unassembled WGS sequence"/>
</dbReference>
<keyword evidence="2" id="KW-0812">Transmembrane</keyword>
<feature type="compositionally biased region" description="Pro residues" evidence="1">
    <location>
        <begin position="138"/>
        <end position="154"/>
    </location>
</feature>
<evidence type="ECO:0000313" key="3">
    <source>
        <dbReference type="EMBL" id="MFC4997497.1"/>
    </source>
</evidence>
<evidence type="ECO:0000256" key="2">
    <source>
        <dbReference type="SAM" id="Phobius"/>
    </source>
</evidence>
<dbReference type="RefSeq" id="WP_380113726.1">
    <property type="nucleotide sequence ID" value="NZ_JBHSIU010000010.1"/>
</dbReference>
<dbReference type="EMBL" id="JBHSIU010000010">
    <property type="protein sequence ID" value="MFC4997497.1"/>
    <property type="molecule type" value="Genomic_DNA"/>
</dbReference>
<gene>
    <name evidence="3" type="ORF">ACFPIJ_06635</name>
</gene>
<keyword evidence="4" id="KW-1185">Reference proteome</keyword>
<protein>
    <submittedName>
        <fullName evidence="3">Uncharacterized protein</fullName>
    </submittedName>
</protein>
<name>A0ABV9VRH2_9ACTN</name>
<feature type="region of interest" description="Disordered" evidence="1">
    <location>
        <begin position="132"/>
        <end position="154"/>
    </location>
</feature>
<comment type="caution">
    <text evidence="3">The sequence shown here is derived from an EMBL/GenBank/DDBJ whole genome shotgun (WGS) entry which is preliminary data.</text>
</comment>
<feature type="transmembrane region" description="Helical" evidence="2">
    <location>
        <begin position="40"/>
        <end position="64"/>
    </location>
</feature>
<reference evidence="4" key="1">
    <citation type="journal article" date="2019" name="Int. J. Syst. Evol. Microbiol.">
        <title>The Global Catalogue of Microorganisms (GCM) 10K type strain sequencing project: providing services to taxonomists for standard genome sequencing and annotation.</title>
        <authorList>
            <consortium name="The Broad Institute Genomics Platform"/>
            <consortium name="The Broad Institute Genome Sequencing Center for Infectious Disease"/>
            <person name="Wu L."/>
            <person name="Ma J."/>
        </authorList>
    </citation>
    <scope>NUCLEOTIDE SEQUENCE [LARGE SCALE GENOMIC DNA]</scope>
    <source>
        <strain evidence="4">CGMCC 4.7152</strain>
    </source>
</reference>
<feature type="transmembrane region" description="Helical" evidence="2">
    <location>
        <begin position="12"/>
        <end position="34"/>
    </location>
</feature>
<sequence>MTRVWGAATAHVVAAAVISAAGIGLVGLIAHEVWLAAGRGWAAVTVVVGLALIGVAVAGTDVVVGPTRFDPATGPWSGFAVGVAGAVLAVPLMALAGDRLHWVDPRSAALTVLAGGVPSMTLNALRWCGVRRRRAQSEPPPPPPPPPPPLSPEL</sequence>